<protein>
    <recommendedName>
        <fullName evidence="2">Altered inheritance of mitochondria protein 32</fullName>
    </recommendedName>
</protein>
<dbReference type="Proteomes" id="UP000183365">
    <property type="component" value="Unassembled WGS sequence"/>
</dbReference>
<dbReference type="CDD" id="cd03062">
    <property type="entry name" value="TRX_Fd_Sucrase"/>
    <property type="match status" value="1"/>
</dbReference>
<evidence type="ECO:0000256" key="2">
    <source>
        <dbReference type="ARBA" id="ARBA00040895"/>
    </source>
</evidence>
<name>A0A1L0CKB0_9ASCO</name>
<evidence type="ECO:0000313" key="3">
    <source>
        <dbReference type="EMBL" id="SGZ38809.1"/>
    </source>
</evidence>
<proteinExistence type="inferred from homology"/>
<dbReference type="OrthoDB" id="10253744at2759"/>
<dbReference type="Pfam" id="PF06999">
    <property type="entry name" value="Suc_Fer-like"/>
    <property type="match status" value="1"/>
</dbReference>
<dbReference type="PANTHER" id="PTHR31902">
    <property type="entry name" value="ACTIN PATCHES DISTAL PROTEIN 1"/>
    <property type="match status" value="1"/>
</dbReference>
<dbReference type="VEuPathDB" id="FungiDB:HGUI_01009"/>
<gene>
    <name evidence="3" type="ORF">HGUI_01009</name>
</gene>
<dbReference type="PANTHER" id="PTHR31902:SF7">
    <property type="entry name" value="ALTERED INHERITANCE OF MITOCHONDRIA PROTEIN 32"/>
    <property type="match status" value="1"/>
</dbReference>
<evidence type="ECO:0000313" key="4">
    <source>
        <dbReference type="Proteomes" id="UP000183365"/>
    </source>
</evidence>
<organism evidence="3 4">
    <name type="scientific">Hanseniaspora guilliermondii</name>
    <dbReference type="NCBI Taxonomy" id="56406"/>
    <lineage>
        <taxon>Eukaryota</taxon>
        <taxon>Fungi</taxon>
        <taxon>Dikarya</taxon>
        <taxon>Ascomycota</taxon>
        <taxon>Saccharomycotina</taxon>
        <taxon>Saccharomycetes</taxon>
        <taxon>Saccharomycodales</taxon>
        <taxon>Saccharomycodaceae</taxon>
        <taxon>Hanseniaspora</taxon>
    </lineage>
</organism>
<dbReference type="AlphaFoldDB" id="A0A1L0CKB0"/>
<reference evidence="4" key="1">
    <citation type="submission" date="2016-11" db="EMBL/GenBank/DDBJ databases">
        <authorList>
            <person name="Guldener U."/>
        </authorList>
    </citation>
    <scope>NUCLEOTIDE SEQUENCE [LARGE SCALE GENOMIC DNA]</scope>
</reference>
<comment type="similarity">
    <text evidence="1">Belongs to the AIM32 family.</text>
</comment>
<dbReference type="InterPro" id="IPR009737">
    <property type="entry name" value="Aim32/Apd1-like"/>
</dbReference>
<evidence type="ECO:0000256" key="1">
    <source>
        <dbReference type="ARBA" id="ARBA00038208"/>
    </source>
</evidence>
<accession>A0A1L0CKB0</accession>
<dbReference type="EMBL" id="FQNF01000012">
    <property type="protein sequence ID" value="SGZ38809.1"/>
    <property type="molecule type" value="Genomic_DNA"/>
</dbReference>
<sequence>MMCAKLMTKVSFRFFSHRLKDKQIHKFISIKDIDPNFQELESKCNCYFENLNLSDPIAPITNITDDCSIPRGSTIPLYSRHVLLIDETDSGKQAHMKWKSKAEDTDLYPYGILKKIKEKNLELMKEGYRKCLPVLTNVVELLNVPVDGETKNQGKVYKLLLLPEWKILKFDESSIEEVSELVNRPKIDDSSVEMLPFDESELLLVCGHNQRDARCGVMSKELATKMKVNHPIGLVSHIGGHKYAGNVIMYKQVEDFTHSYWFRHMNPLVVDCVLEEAKKGYLVSEFYRGSRAWG</sequence>
<keyword evidence="4" id="KW-1185">Reference proteome</keyword>